<dbReference type="CDD" id="cd07246">
    <property type="entry name" value="VOC_like"/>
    <property type="match status" value="1"/>
</dbReference>
<organism evidence="2 3">
    <name type="scientific">Legionella maceachernii</name>
    <dbReference type="NCBI Taxonomy" id="466"/>
    <lineage>
        <taxon>Bacteria</taxon>
        <taxon>Pseudomonadati</taxon>
        <taxon>Pseudomonadota</taxon>
        <taxon>Gammaproteobacteria</taxon>
        <taxon>Legionellales</taxon>
        <taxon>Legionellaceae</taxon>
        <taxon>Legionella</taxon>
    </lineage>
</organism>
<evidence type="ECO:0000259" key="1">
    <source>
        <dbReference type="PROSITE" id="PS51819"/>
    </source>
</evidence>
<dbReference type="PANTHER" id="PTHR34109:SF1">
    <property type="entry name" value="VOC DOMAIN-CONTAINING PROTEIN"/>
    <property type="match status" value="1"/>
</dbReference>
<gene>
    <name evidence="2" type="ORF">Lmac_2917</name>
</gene>
<evidence type="ECO:0000313" key="3">
    <source>
        <dbReference type="Proteomes" id="UP000054908"/>
    </source>
</evidence>
<proteinExistence type="predicted"/>
<dbReference type="OrthoDB" id="9795306at2"/>
<dbReference type="Gene3D" id="3.30.720.120">
    <property type="match status" value="1"/>
</dbReference>
<dbReference type="InterPro" id="IPR037523">
    <property type="entry name" value="VOC_core"/>
</dbReference>
<dbReference type="PROSITE" id="PS51819">
    <property type="entry name" value="VOC"/>
    <property type="match status" value="1"/>
</dbReference>
<accession>A0A0W0VV66</accession>
<dbReference type="RefSeq" id="WP_058453595.1">
    <property type="nucleotide sequence ID" value="NZ_CAAAIB010000001.1"/>
</dbReference>
<evidence type="ECO:0000313" key="2">
    <source>
        <dbReference type="EMBL" id="KTD24044.1"/>
    </source>
</evidence>
<dbReference type="InterPro" id="IPR004360">
    <property type="entry name" value="Glyas_Fos-R_dOase_dom"/>
</dbReference>
<dbReference type="STRING" id="466.Lmac_2917"/>
<reference evidence="2 3" key="1">
    <citation type="submission" date="2015-11" db="EMBL/GenBank/DDBJ databases">
        <title>Genomic analysis of 38 Legionella species identifies large and diverse effector repertoires.</title>
        <authorList>
            <person name="Burstein D."/>
            <person name="Amaro F."/>
            <person name="Zusman T."/>
            <person name="Lifshitz Z."/>
            <person name="Cohen O."/>
            <person name="Gilbert J.A."/>
            <person name="Pupko T."/>
            <person name="Shuman H.A."/>
            <person name="Segal G."/>
        </authorList>
    </citation>
    <scope>NUCLEOTIDE SEQUENCE [LARGE SCALE GENOMIC DNA]</scope>
    <source>
        <strain evidence="2 3">PX-1-G2-E2</strain>
    </source>
</reference>
<dbReference type="PANTHER" id="PTHR34109">
    <property type="entry name" value="BNAUNNG04460D PROTEIN-RELATED"/>
    <property type="match status" value="1"/>
</dbReference>
<feature type="domain" description="VOC" evidence="1">
    <location>
        <begin position="8"/>
        <end position="136"/>
    </location>
</feature>
<sequence length="159" mass="17403">MTQAIPDGFHTITPALTFKDSKQAIEFYQKAFNAKPMTVFPHPSGKGIMHATLKVGNSIIMMGDEMNGGENCSKSVETLGSSPIGFFMYVSDVDAAFKQAVAAGGQAMMPVTEMFWGDRVGQIKDPFGYSWMIATHIQDLTPNEITRRAEAFFSAHAKK</sequence>
<comment type="caution">
    <text evidence="2">The sequence shown here is derived from an EMBL/GenBank/DDBJ whole genome shotgun (WGS) entry which is preliminary data.</text>
</comment>
<keyword evidence="3" id="KW-1185">Reference proteome</keyword>
<dbReference type="Gene3D" id="3.30.720.110">
    <property type="match status" value="1"/>
</dbReference>
<dbReference type="SUPFAM" id="SSF54593">
    <property type="entry name" value="Glyoxalase/Bleomycin resistance protein/Dihydroxybiphenyl dioxygenase"/>
    <property type="match status" value="1"/>
</dbReference>
<dbReference type="Proteomes" id="UP000054908">
    <property type="component" value="Unassembled WGS sequence"/>
</dbReference>
<dbReference type="EMBL" id="LNYL01000051">
    <property type="protein sequence ID" value="KTD24044.1"/>
    <property type="molecule type" value="Genomic_DNA"/>
</dbReference>
<dbReference type="PATRIC" id="fig|466.6.peg.3127"/>
<name>A0A0W0VV66_9GAMM</name>
<dbReference type="InterPro" id="IPR029068">
    <property type="entry name" value="Glyas_Bleomycin-R_OHBP_Dase"/>
</dbReference>
<dbReference type="Pfam" id="PF00903">
    <property type="entry name" value="Glyoxalase"/>
    <property type="match status" value="1"/>
</dbReference>
<dbReference type="AlphaFoldDB" id="A0A0W0VV66"/>
<protein>
    <submittedName>
        <fullName evidence="2">PhnB protein</fullName>
    </submittedName>
</protein>